<organism evidence="2 3">
    <name type="scientific">Deinococcus roseus</name>
    <dbReference type="NCBI Taxonomy" id="392414"/>
    <lineage>
        <taxon>Bacteria</taxon>
        <taxon>Thermotogati</taxon>
        <taxon>Deinococcota</taxon>
        <taxon>Deinococci</taxon>
        <taxon>Deinococcales</taxon>
        <taxon>Deinococcaceae</taxon>
        <taxon>Deinococcus</taxon>
    </lineage>
</organism>
<gene>
    <name evidence="2" type="ORF">GCM10008938_35830</name>
</gene>
<dbReference type="Pfam" id="PF01047">
    <property type="entry name" value="MarR"/>
    <property type="match status" value="1"/>
</dbReference>
<evidence type="ECO:0000313" key="3">
    <source>
        <dbReference type="Proteomes" id="UP000632222"/>
    </source>
</evidence>
<name>A0ABQ2D5R8_9DEIO</name>
<dbReference type="PANTHER" id="PTHR33164:SF43">
    <property type="entry name" value="HTH-TYPE TRANSCRIPTIONAL REPRESSOR YETL"/>
    <property type="match status" value="1"/>
</dbReference>
<dbReference type="PROSITE" id="PS50995">
    <property type="entry name" value="HTH_MARR_2"/>
    <property type="match status" value="1"/>
</dbReference>
<accession>A0ABQ2D5R8</accession>
<evidence type="ECO:0000313" key="2">
    <source>
        <dbReference type="EMBL" id="GGJ46485.1"/>
    </source>
</evidence>
<keyword evidence="3" id="KW-1185">Reference proteome</keyword>
<dbReference type="Gene3D" id="1.10.10.10">
    <property type="entry name" value="Winged helix-like DNA-binding domain superfamily/Winged helix DNA-binding domain"/>
    <property type="match status" value="1"/>
</dbReference>
<dbReference type="Proteomes" id="UP000632222">
    <property type="component" value="Unassembled WGS sequence"/>
</dbReference>
<dbReference type="PRINTS" id="PR00598">
    <property type="entry name" value="HTHMARR"/>
</dbReference>
<dbReference type="InterPro" id="IPR000835">
    <property type="entry name" value="HTH_MarR-typ"/>
</dbReference>
<dbReference type="EMBL" id="BMOD01000016">
    <property type="protein sequence ID" value="GGJ46485.1"/>
    <property type="molecule type" value="Genomic_DNA"/>
</dbReference>
<comment type="caution">
    <text evidence="2">The sequence shown here is derived from an EMBL/GenBank/DDBJ whole genome shotgun (WGS) entry which is preliminary data.</text>
</comment>
<evidence type="ECO:0000259" key="1">
    <source>
        <dbReference type="PROSITE" id="PS50995"/>
    </source>
</evidence>
<sequence length="148" mass="16508">MTVEDQHSLGRAIVQMARTHKYAAQLLLQKLGLHPGQDFLLLLLDRVGETRLTTLSEHLEVQPPTASKMVARLEKEGFLERIPDPTDTRATLICLSPAGKALIPQIVEVWDELEKLTVQGLSQAEIMLLNRMFKQITQNLGEPPGGFC</sequence>
<protein>
    <submittedName>
        <fullName evidence="2">MarR family transcriptional regulator</fullName>
    </submittedName>
</protein>
<proteinExistence type="predicted"/>
<dbReference type="SMART" id="SM00347">
    <property type="entry name" value="HTH_MARR"/>
    <property type="match status" value="1"/>
</dbReference>
<dbReference type="InterPro" id="IPR036388">
    <property type="entry name" value="WH-like_DNA-bd_sf"/>
</dbReference>
<dbReference type="InterPro" id="IPR036390">
    <property type="entry name" value="WH_DNA-bd_sf"/>
</dbReference>
<dbReference type="PANTHER" id="PTHR33164">
    <property type="entry name" value="TRANSCRIPTIONAL REGULATOR, MARR FAMILY"/>
    <property type="match status" value="1"/>
</dbReference>
<dbReference type="RefSeq" id="WP_189004943.1">
    <property type="nucleotide sequence ID" value="NZ_BMOD01000016.1"/>
</dbReference>
<dbReference type="InterPro" id="IPR039422">
    <property type="entry name" value="MarR/SlyA-like"/>
</dbReference>
<reference evidence="3" key="1">
    <citation type="journal article" date="2019" name="Int. J. Syst. Evol. Microbiol.">
        <title>The Global Catalogue of Microorganisms (GCM) 10K type strain sequencing project: providing services to taxonomists for standard genome sequencing and annotation.</title>
        <authorList>
            <consortium name="The Broad Institute Genomics Platform"/>
            <consortium name="The Broad Institute Genome Sequencing Center for Infectious Disease"/>
            <person name="Wu L."/>
            <person name="Ma J."/>
        </authorList>
    </citation>
    <scope>NUCLEOTIDE SEQUENCE [LARGE SCALE GENOMIC DNA]</scope>
    <source>
        <strain evidence="3">JCM 14370</strain>
    </source>
</reference>
<dbReference type="SUPFAM" id="SSF46785">
    <property type="entry name" value="Winged helix' DNA-binding domain"/>
    <property type="match status" value="1"/>
</dbReference>
<feature type="domain" description="HTH marR-type" evidence="1">
    <location>
        <begin position="6"/>
        <end position="138"/>
    </location>
</feature>